<dbReference type="PROSITE" id="PS50262">
    <property type="entry name" value="G_PROTEIN_RECEP_F1_2"/>
    <property type="match status" value="1"/>
</dbReference>
<evidence type="ECO:0000256" key="3">
    <source>
        <dbReference type="ARBA" id="ARBA00022989"/>
    </source>
</evidence>
<gene>
    <name evidence="7" type="ORF">PoB_001262000</name>
</gene>
<dbReference type="Proteomes" id="UP000735302">
    <property type="component" value="Unassembled WGS sequence"/>
</dbReference>
<dbReference type="PANTHER" id="PTHR46641:SF2">
    <property type="entry name" value="FMRFAMIDE RECEPTOR"/>
    <property type="match status" value="1"/>
</dbReference>
<protein>
    <submittedName>
        <fullName evidence="7">Chemosensory receptor a</fullName>
    </submittedName>
</protein>
<feature type="transmembrane region" description="Helical" evidence="5">
    <location>
        <begin position="306"/>
        <end position="332"/>
    </location>
</feature>
<feature type="transmembrane region" description="Helical" evidence="5">
    <location>
        <begin position="115"/>
        <end position="142"/>
    </location>
</feature>
<dbReference type="InterPro" id="IPR017452">
    <property type="entry name" value="GPCR_Rhodpsn_7TM"/>
</dbReference>
<sequence length="347" mass="38622">MSAPNEGLVTQFEYYISLETVASLQILVSIFGLLANIINIRTFLVMQAFGDGVTLTFLLLSVSDLCVCCLSAVTCISAFLLAQESKWHSQLISSKKIGYFFPIDPAYTGIIGHQIFQIFSLFTILLTVYLAVARCLCVMYPLKFRSNITVRKTLLLSVIFLVSSLGIRLPLITHGGVSLNFDPRINATRYTLWVHPHREIIKDMLWVSVDAPVCVGAQITLSVCVVLMAKVLRAAAKFRSKTSIANDSTSDQSKSKTKLSPKDARIVKQLVLISSIFIICNTPKLITFLATTVELNFDFGRRYQNVYQISMAVVVAFDTINSSANILVYYFFNAKFRSILTNTESVS</sequence>
<evidence type="ECO:0000256" key="2">
    <source>
        <dbReference type="ARBA" id="ARBA00022692"/>
    </source>
</evidence>
<evidence type="ECO:0000256" key="5">
    <source>
        <dbReference type="SAM" id="Phobius"/>
    </source>
</evidence>
<dbReference type="GO" id="GO:0016020">
    <property type="term" value="C:membrane"/>
    <property type="evidence" value="ECO:0007669"/>
    <property type="project" value="UniProtKB-SubCell"/>
</dbReference>
<keyword evidence="2 5" id="KW-0812">Transmembrane</keyword>
<dbReference type="GO" id="GO:0004930">
    <property type="term" value="F:G protein-coupled receptor activity"/>
    <property type="evidence" value="ECO:0007669"/>
    <property type="project" value="InterPro"/>
</dbReference>
<feature type="transmembrane region" description="Helical" evidence="5">
    <location>
        <begin position="205"/>
        <end position="229"/>
    </location>
</feature>
<keyword evidence="8" id="KW-1185">Reference proteome</keyword>
<evidence type="ECO:0000256" key="1">
    <source>
        <dbReference type="ARBA" id="ARBA00004370"/>
    </source>
</evidence>
<feature type="domain" description="G-protein coupled receptors family 1 profile" evidence="6">
    <location>
        <begin position="35"/>
        <end position="329"/>
    </location>
</feature>
<feature type="transmembrane region" description="Helical" evidence="5">
    <location>
        <begin position="266"/>
        <end position="286"/>
    </location>
</feature>
<comment type="caution">
    <text evidence="7">The sequence shown here is derived from an EMBL/GenBank/DDBJ whole genome shotgun (WGS) entry which is preliminary data.</text>
</comment>
<comment type="subcellular location">
    <subcellularLocation>
        <location evidence="1">Membrane</location>
    </subcellularLocation>
</comment>
<keyword evidence="4 5" id="KW-0472">Membrane</keyword>
<feature type="transmembrane region" description="Helical" evidence="5">
    <location>
        <begin position="20"/>
        <end position="40"/>
    </location>
</feature>
<name>A0AAV3YTK5_9GAST</name>
<organism evidence="7 8">
    <name type="scientific">Plakobranchus ocellatus</name>
    <dbReference type="NCBI Taxonomy" id="259542"/>
    <lineage>
        <taxon>Eukaryota</taxon>
        <taxon>Metazoa</taxon>
        <taxon>Spiralia</taxon>
        <taxon>Lophotrochozoa</taxon>
        <taxon>Mollusca</taxon>
        <taxon>Gastropoda</taxon>
        <taxon>Heterobranchia</taxon>
        <taxon>Euthyneura</taxon>
        <taxon>Panpulmonata</taxon>
        <taxon>Sacoglossa</taxon>
        <taxon>Placobranchoidea</taxon>
        <taxon>Plakobranchidae</taxon>
        <taxon>Plakobranchus</taxon>
    </lineage>
</organism>
<dbReference type="Pfam" id="PF00001">
    <property type="entry name" value="7tm_1"/>
    <property type="match status" value="1"/>
</dbReference>
<dbReference type="PRINTS" id="PR00237">
    <property type="entry name" value="GPCRRHODOPSN"/>
</dbReference>
<feature type="transmembrane region" description="Helical" evidence="5">
    <location>
        <begin position="154"/>
        <end position="173"/>
    </location>
</feature>
<dbReference type="EMBL" id="BLXT01001496">
    <property type="protein sequence ID" value="GFN86114.1"/>
    <property type="molecule type" value="Genomic_DNA"/>
</dbReference>
<proteinExistence type="predicted"/>
<evidence type="ECO:0000256" key="4">
    <source>
        <dbReference type="ARBA" id="ARBA00023136"/>
    </source>
</evidence>
<evidence type="ECO:0000313" key="7">
    <source>
        <dbReference type="EMBL" id="GFN86114.1"/>
    </source>
</evidence>
<feature type="transmembrane region" description="Helical" evidence="5">
    <location>
        <begin position="52"/>
        <end position="81"/>
    </location>
</feature>
<keyword evidence="7" id="KW-0675">Receptor</keyword>
<dbReference type="InterPro" id="IPR000276">
    <property type="entry name" value="GPCR_Rhodpsn"/>
</dbReference>
<evidence type="ECO:0000313" key="8">
    <source>
        <dbReference type="Proteomes" id="UP000735302"/>
    </source>
</evidence>
<dbReference type="Gene3D" id="1.20.1070.10">
    <property type="entry name" value="Rhodopsin 7-helix transmembrane proteins"/>
    <property type="match status" value="1"/>
</dbReference>
<evidence type="ECO:0000259" key="6">
    <source>
        <dbReference type="PROSITE" id="PS50262"/>
    </source>
</evidence>
<dbReference type="AlphaFoldDB" id="A0AAV3YTK5"/>
<dbReference type="InterPro" id="IPR052954">
    <property type="entry name" value="GPCR-Ligand_Int"/>
</dbReference>
<accession>A0AAV3YTK5</accession>
<reference evidence="7 8" key="1">
    <citation type="journal article" date="2021" name="Elife">
        <title>Chloroplast acquisition without the gene transfer in kleptoplastic sea slugs, Plakobranchus ocellatus.</title>
        <authorList>
            <person name="Maeda T."/>
            <person name="Takahashi S."/>
            <person name="Yoshida T."/>
            <person name="Shimamura S."/>
            <person name="Takaki Y."/>
            <person name="Nagai Y."/>
            <person name="Toyoda A."/>
            <person name="Suzuki Y."/>
            <person name="Arimoto A."/>
            <person name="Ishii H."/>
            <person name="Satoh N."/>
            <person name="Nishiyama T."/>
            <person name="Hasebe M."/>
            <person name="Maruyama T."/>
            <person name="Minagawa J."/>
            <person name="Obokata J."/>
            <person name="Shigenobu S."/>
        </authorList>
    </citation>
    <scope>NUCLEOTIDE SEQUENCE [LARGE SCALE GENOMIC DNA]</scope>
</reference>
<keyword evidence="3 5" id="KW-1133">Transmembrane helix</keyword>
<dbReference type="SUPFAM" id="SSF81321">
    <property type="entry name" value="Family A G protein-coupled receptor-like"/>
    <property type="match status" value="1"/>
</dbReference>
<dbReference type="PANTHER" id="PTHR46641">
    <property type="entry name" value="FMRFAMIDE RECEPTOR-RELATED"/>
    <property type="match status" value="1"/>
</dbReference>